<feature type="transmembrane region" description="Helical" evidence="1">
    <location>
        <begin position="12"/>
        <end position="29"/>
    </location>
</feature>
<dbReference type="AlphaFoldDB" id="A0AAD7IM03"/>
<feature type="transmembrane region" description="Helical" evidence="1">
    <location>
        <begin position="75"/>
        <end position="94"/>
    </location>
</feature>
<keyword evidence="1" id="KW-1133">Transmembrane helix</keyword>
<dbReference type="EMBL" id="JARKIB010000087">
    <property type="protein sequence ID" value="KAJ7744341.1"/>
    <property type="molecule type" value="Genomic_DNA"/>
</dbReference>
<keyword evidence="3" id="KW-1185">Reference proteome</keyword>
<evidence type="ECO:0000313" key="2">
    <source>
        <dbReference type="EMBL" id="KAJ7744341.1"/>
    </source>
</evidence>
<accession>A0AAD7IM03</accession>
<evidence type="ECO:0000256" key="1">
    <source>
        <dbReference type="SAM" id="Phobius"/>
    </source>
</evidence>
<comment type="caution">
    <text evidence="2">The sequence shown here is derived from an EMBL/GenBank/DDBJ whole genome shotgun (WGS) entry which is preliminary data.</text>
</comment>
<keyword evidence="1" id="KW-0812">Transmembrane</keyword>
<evidence type="ECO:0000313" key="3">
    <source>
        <dbReference type="Proteomes" id="UP001215598"/>
    </source>
</evidence>
<name>A0AAD7IM03_9AGAR</name>
<proteinExistence type="predicted"/>
<feature type="transmembrane region" description="Helical" evidence="1">
    <location>
        <begin position="35"/>
        <end position="54"/>
    </location>
</feature>
<feature type="transmembrane region" description="Helical" evidence="1">
    <location>
        <begin position="125"/>
        <end position="146"/>
    </location>
</feature>
<organism evidence="2 3">
    <name type="scientific">Mycena metata</name>
    <dbReference type="NCBI Taxonomy" id="1033252"/>
    <lineage>
        <taxon>Eukaryota</taxon>
        <taxon>Fungi</taxon>
        <taxon>Dikarya</taxon>
        <taxon>Basidiomycota</taxon>
        <taxon>Agaricomycotina</taxon>
        <taxon>Agaricomycetes</taxon>
        <taxon>Agaricomycetidae</taxon>
        <taxon>Agaricales</taxon>
        <taxon>Marasmiineae</taxon>
        <taxon>Mycenaceae</taxon>
        <taxon>Mycena</taxon>
    </lineage>
</organism>
<dbReference type="Proteomes" id="UP001215598">
    <property type="component" value="Unassembled WGS sequence"/>
</dbReference>
<gene>
    <name evidence="2" type="ORF">B0H16DRAFT_1727280</name>
</gene>
<sequence length="178" mass="19801">MNVDMQGYIVRLSNFITHVGAVIFVAWSAESPRSAYKLLLGQIFIMFIAMLVAVKRNQLSIDDAHFAVILTRPPLCIYCVLLVLPRLLVTTLAGKANRTVRNLGLLWTQPALACTGLWKDLYCRAVFDGCFGVVLLALCLVLNISVQLNTHTKFYVCLRAIAAHGKTSRLGFDAERCR</sequence>
<keyword evidence="1" id="KW-0472">Membrane</keyword>
<protein>
    <submittedName>
        <fullName evidence="2">Uncharacterized protein</fullName>
    </submittedName>
</protein>
<reference evidence="2" key="1">
    <citation type="submission" date="2023-03" db="EMBL/GenBank/DDBJ databases">
        <title>Massive genome expansion in bonnet fungi (Mycena s.s.) driven by repeated elements and novel gene families across ecological guilds.</title>
        <authorList>
            <consortium name="Lawrence Berkeley National Laboratory"/>
            <person name="Harder C.B."/>
            <person name="Miyauchi S."/>
            <person name="Viragh M."/>
            <person name="Kuo A."/>
            <person name="Thoen E."/>
            <person name="Andreopoulos B."/>
            <person name="Lu D."/>
            <person name="Skrede I."/>
            <person name="Drula E."/>
            <person name="Henrissat B."/>
            <person name="Morin E."/>
            <person name="Kohler A."/>
            <person name="Barry K."/>
            <person name="LaButti K."/>
            <person name="Morin E."/>
            <person name="Salamov A."/>
            <person name="Lipzen A."/>
            <person name="Mereny Z."/>
            <person name="Hegedus B."/>
            <person name="Baldrian P."/>
            <person name="Stursova M."/>
            <person name="Weitz H."/>
            <person name="Taylor A."/>
            <person name="Grigoriev I.V."/>
            <person name="Nagy L.G."/>
            <person name="Martin F."/>
            <person name="Kauserud H."/>
        </authorList>
    </citation>
    <scope>NUCLEOTIDE SEQUENCE</scope>
    <source>
        <strain evidence="2">CBHHK182m</strain>
    </source>
</reference>